<evidence type="ECO:0000256" key="1">
    <source>
        <dbReference type="ARBA" id="ARBA00004123"/>
    </source>
</evidence>
<reference evidence="6" key="1">
    <citation type="submission" date="2015-06" db="UniProtKB">
        <authorList>
            <consortium name="EnsemblPlants"/>
        </authorList>
    </citation>
    <scope>IDENTIFICATION</scope>
</reference>
<dbReference type="InterPro" id="IPR036893">
    <property type="entry name" value="SBP_sf"/>
</dbReference>
<protein>
    <submittedName>
        <fullName evidence="6">Squamosa promoter-binding-like protein 8</fullName>
    </submittedName>
</protein>
<dbReference type="SMR" id="M8BU01"/>
<dbReference type="PANTHER" id="PTHR31251:SF209">
    <property type="entry name" value="SQUAMOSA PROMOTER-BINDING-LIKE PROTEIN 13"/>
    <property type="match status" value="1"/>
</dbReference>
<dbReference type="PROSITE" id="PS51141">
    <property type="entry name" value="ZF_SBP"/>
    <property type="match status" value="1"/>
</dbReference>
<dbReference type="PANTHER" id="PTHR31251">
    <property type="entry name" value="SQUAMOSA PROMOTER-BINDING-LIKE PROTEIN 4"/>
    <property type="match status" value="1"/>
</dbReference>
<keyword evidence="5" id="KW-0539">Nucleus</keyword>
<comment type="subcellular location">
    <subcellularLocation>
        <location evidence="1">Nucleus</location>
    </subcellularLocation>
</comment>
<keyword evidence="2" id="KW-0479">Metal-binding</keyword>
<dbReference type="Pfam" id="PF03110">
    <property type="entry name" value="SBP"/>
    <property type="match status" value="1"/>
</dbReference>
<proteinExistence type="predicted"/>
<evidence type="ECO:0000256" key="4">
    <source>
        <dbReference type="ARBA" id="ARBA00022833"/>
    </source>
</evidence>
<evidence type="ECO:0000256" key="2">
    <source>
        <dbReference type="ARBA" id="ARBA00022723"/>
    </source>
</evidence>
<dbReference type="EnsemblPlants" id="EMT25449">
    <property type="protein sequence ID" value="EMT25449"/>
    <property type="gene ID" value="F775_28727"/>
</dbReference>
<dbReference type="InterPro" id="IPR004333">
    <property type="entry name" value="SBP_dom"/>
</dbReference>
<evidence type="ECO:0000256" key="5">
    <source>
        <dbReference type="ARBA" id="ARBA00023242"/>
    </source>
</evidence>
<dbReference type="GO" id="GO:0003677">
    <property type="term" value="F:DNA binding"/>
    <property type="evidence" value="ECO:0007669"/>
    <property type="project" value="InterPro"/>
</dbReference>
<dbReference type="Gene3D" id="4.10.1100.10">
    <property type="entry name" value="Transcription factor, SBP-box domain"/>
    <property type="match status" value="1"/>
</dbReference>
<keyword evidence="4" id="KW-0862">Zinc</keyword>
<name>M8BU01_AEGTA</name>
<sequence length="200" mass="21076">MDRKDKSRKSSSAASMAALAAAAAAGDVARADGMSGEEDQKLKLVNVPVVSVGGSSSSAAAVAVRRGSGAAGAVATGAAGAGGPSCQAERCGADLSEAKRYHRRHKVCEAHAKAAVVVVAGLRQRFCQQCSRYSIHEQLHRLSIWLLAFLQPSQNSSSGNSKTISFRTCMRLYLLASFLVTFQSTLIVCDKRPGSRKEKY</sequence>
<organism evidence="6">
    <name type="scientific">Aegilops tauschii</name>
    <name type="common">Tausch's goatgrass</name>
    <name type="synonym">Aegilops squarrosa</name>
    <dbReference type="NCBI Taxonomy" id="37682"/>
    <lineage>
        <taxon>Eukaryota</taxon>
        <taxon>Viridiplantae</taxon>
        <taxon>Streptophyta</taxon>
        <taxon>Embryophyta</taxon>
        <taxon>Tracheophyta</taxon>
        <taxon>Spermatophyta</taxon>
        <taxon>Magnoliopsida</taxon>
        <taxon>Liliopsida</taxon>
        <taxon>Poales</taxon>
        <taxon>Poaceae</taxon>
        <taxon>BOP clade</taxon>
        <taxon>Pooideae</taxon>
        <taxon>Triticodae</taxon>
        <taxon>Triticeae</taxon>
        <taxon>Triticinae</taxon>
        <taxon>Aegilops</taxon>
    </lineage>
</organism>
<dbReference type="AlphaFoldDB" id="M8BU01"/>
<accession>M8BU01</accession>
<dbReference type="GO" id="GO:0008270">
    <property type="term" value="F:zinc ion binding"/>
    <property type="evidence" value="ECO:0007669"/>
    <property type="project" value="UniProtKB-KW"/>
</dbReference>
<keyword evidence="3" id="KW-0863">Zinc-finger</keyword>
<evidence type="ECO:0000313" key="6">
    <source>
        <dbReference type="EnsemblPlants" id="EMT25449"/>
    </source>
</evidence>
<dbReference type="GO" id="GO:0005634">
    <property type="term" value="C:nucleus"/>
    <property type="evidence" value="ECO:0007669"/>
    <property type="project" value="UniProtKB-SubCell"/>
</dbReference>
<dbReference type="SUPFAM" id="SSF103612">
    <property type="entry name" value="SBT domain"/>
    <property type="match status" value="1"/>
</dbReference>
<dbReference type="InterPro" id="IPR044817">
    <property type="entry name" value="SBP-like"/>
</dbReference>
<evidence type="ECO:0000256" key="3">
    <source>
        <dbReference type="ARBA" id="ARBA00022771"/>
    </source>
</evidence>